<accession>A0A2X0VC05</accession>
<dbReference type="EMBL" id="UAPV01000001">
    <property type="protein sequence ID" value="SPT70385.1"/>
    <property type="molecule type" value="Genomic_DNA"/>
</dbReference>
<evidence type="ECO:0000313" key="2">
    <source>
        <dbReference type="Proteomes" id="UP000250086"/>
    </source>
</evidence>
<name>A0A2X0VC05_9GAMM</name>
<proteinExistence type="predicted"/>
<keyword evidence="2" id="KW-1185">Reference proteome</keyword>
<dbReference type="Proteomes" id="UP000250086">
    <property type="component" value="Unassembled WGS sequence"/>
</dbReference>
<gene>
    <name evidence="1" type="ORF">NCTC13093_01800</name>
</gene>
<reference evidence="1 2" key="1">
    <citation type="submission" date="2018-06" db="EMBL/GenBank/DDBJ databases">
        <authorList>
            <consortium name="Pathogen Informatics"/>
            <person name="Doyle S."/>
        </authorList>
    </citation>
    <scope>NUCLEOTIDE SEQUENCE [LARGE SCALE GENOMIC DNA]</scope>
    <source>
        <strain evidence="1 2">NCTC13093</strain>
    </source>
</reference>
<evidence type="ECO:0000313" key="1">
    <source>
        <dbReference type="EMBL" id="SPT70385.1"/>
    </source>
</evidence>
<dbReference type="RefSeq" id="WP_113744457.1">
    <property type="nucleotide sequence ID" value="NZ_UAPV01000001.1"/>
</dbReference>
<protein>
    <submittedName>
        <fullName evidence="1">Uncharacterized protein</fullName>
    </submittedName>
</protein>
<dbReference type="AlphaFoldDB" id="A0A2X0VC05"/>
<sequence>MRLKHILLILILGLYCSLCEASDNKILKFIEFHKTTLTEVEQYLNSNKCNYTTTEIEKGYRKFRTLDVSSCFNLPMEVHSLIDLIYHNSIKDFIVSEVTIVYLNMNNTFNQYQTSLKKKYGEPINKFNRESNIWRINNLTINHINSNTYGVLFYTGIADASIGDFDFNLLTDNKLLGFIEINKTTPREVKNKLDDLNCSYNEFEDTYGGIKSKVISFSKCIFLPNLRYTIIRFVNYNFIKSYTVDEVVFSFKYDRDTYNLYIDKLKNKYFNKITRNENAVKFNENEFKIYLTDEGSLIFRGHKLDKLKKDIVSKSVKERDSLDSL</sequence>
<organism evidence="1 2">
    <name type="scientific">Anaerobiospirillum thomasii</name>
    <dbReference type="NCBI Taxonomy" id="179995"/>
    <lineage>
        <taxon>Bacteria</taxon>
        <taxon>Pseudomonadati</taxon>
        <taxon>Pseudomonadota</taxon>
        <taxon>Gammaproteobacteria</taxon>
        <taxon>Aeromonadales</taxon>
        <taxon>Succinivibrionaceae</taxon>
        <taxon>Anaerobiospirillum</taxon>
    </lineage>
</organism>